<dbReference type="Proteomes" id="UP000309340">
    <property type="component" value="Unassembled WGS sequence"/>
</dbReference>
<feature type="compositionally biased region" description="Polar residues" evidence="4">
    <location>
        <begin position="860"/>
        <end position="870"/>
    </location>
</feature>
<evidence type="ECO:0000256" key="4">
    <source>
        <dbReference type="SAM" id="MobiDB-lite"/>
    </source>
</evidence>
<feature type="compositionally biased region" description="Polar residues" evidence="4">
    <location>
        <begin position="27"/>
        <end position="45"/>
    </location>
</feature>
<gene>
    <name evidence="7" type="ORF">B0A55_02617</name>
</gene>
<feature type="compositionally biased region" description="Low complexity" evidence="4">
    <location>
        <begin position="892"/>
        <end position="901"/>
    </location>
</feature>
<dbReference type="EMBL" id="NAJQ01000056">
    <property type="protein sequence ID" value="TKA81188.1"/>
    <property type="molecule type" value="Genomic_DNA"/>
</dbReference>
<comment type="caution">
    <text evidence="7">The sequence shown here is derived from an EMBL/GenBank/DDBJ whole genome shotgun (WGS) entry which is preliminary data.</text>
</comment>
<dbReference type="SUPFAM" id="SSF55785">
    <property type="entry name" value="PYP-like sensor domain (PAS domain)"/>
    <property type="match status" value="1"/>
</dbReference>
<name>A0A4U0XYV7_9PEZI</name>
<feature type="compositionally biased region" description="Basic and acidic residues" evidence="4">
    <location>
        <begin position="803"/>
        <end position="834"/>
    </location>
</feature>
<dbReference type="PANTHER" id="PTHR47429">
    <property type="entry name" value="PROTEIN TWIN LOV 1"/>
    <property type="match status" value="1"/>
</dbReference>
<feature type="compositionally biased region" description="Basic and acidic residues" evidence="4">
    <location>
        <begin position="80"/>
        <end position="92"/>
    </location>
</feature>
<feature type="compositionally biased region" description="Polar residues" evidence="4">
    <location>
        <begin position="204"/>
        <end position="229"/>
    </location>
</feature>
<dbReference type="Gene3D" id="3.30.450.20">
    <property type="entry name" value="PAS domain"/>
    <property type="match status" value="1"/>
</dbReference>
<feature type="region of interest" description="Disordered" evidence="4">
    <location>
        <begin position="273"/>
        <end position="300"/>
    </location>
</feature>
<feature type="region of interest" description="Disordered" evidence="4">
    <location>
        <begin position="142"/>
        <end position="260"/>
    </location>
</feature>
<reference evidence="7 8" key="1">
    <citation type="submission" date="2017-03" db="EMBL/GenBank/DDBJ databases">
        <title>Genomes of endolithic fungi from Antarctica.</title>
        <authorList>
            <person name="Coleine C."/>
            <person name="Masonjones S."/>
            <person name="Stajich J.E."/>
        </authorList>
    </citation>
    <scope>NUCLEOTIDE SEQUENCE [LARGE SCALE GENOMIC DNA]</scope>
    <source>
        <strain evidence="7 8">CCFEE 5184</strain>
    </source>
</reference>
<organism evidence="7 8">
    <name type="scientific">Friedmanniomyces simplex</name>
    <dbReference type="NCBI Taxonomy" id="329884"/>
    <lineage>
        <taxon>Eukaryota</taxon>
        <taxon>Fungi</taxon>
        <taxon>Dikarya</taxon>
        <taxon>Ascomycota</taxon>
        <taxon>Pezizomycotina</taxon>
        <taxon>Dothideomycetes</taxon>
        <taxon>Dothideomycetidae</taxon>
        <taxon>Mycosphaerellales</taxon>
        <taxon>Teratosphaeriaceae</taxon>
        <taxon>Friedmanniomyces</taxon>
    </lineage>
</organism>
<evidence type="ECO:0000313" key="7">
    <source>
        <dbReference type="EMBL" id="TKA81188.1"/>
    </source>
</evidence>
<keyword evidence="5" id="KW-0732">Signal</keyword>
<sequence length="927" mass="102875">MQHPPPKRTPSVNFQLSLQPLLILASSSSARPTSMVSTASRDSLPTTTNHGNNGHNSNQRHSGVFVKAQNAMPTYKLANGKRELRMEDRANNDRPSTSASTARERPKPTTADTAIRVATNRAADNHSSSEALNEPLVQDFQDRYRPRPGHSHAGSLSARHQANATSSSDSDRPFHSPDFSDFDDNPTPAARDSEYSRHSMHVPTRTSSHPHPQPTSRAQPRRPTTSRKQSISAPSISTPTTPEATPSRDYGPGDRSSADSIFSQETSATSILTLPALQTKGPDNSDAQLLEPLTEDDPRSFDLLDAPQENSLVGMYALERRAEQLFSSEHLQIIFDDPRLLLRFTGYLNSHRPKSIPVLIYYLDALKALRAIRYANAIAEALDPLKNYSFTEEVAQPTGNAMLEEKARQAFEILVRDDLPAYIAHTWVQVVSVSIQRRITGTLAPHLREASEGLAEVFCLTDPSRADNPIVFAPEEFTRTTQYGMNYVIGRNCRFLQGPKTNSNSVRRLAEACVAGKELTEVFVNYRRDGSPFMNLLMIAPLMDSRGNIRYFIGAQVDCSGLVKDCSDLDGLLRLVEREQDPEAAADEERANRKDEFQDLSQMFNGAELETVRKYGGRMHREYVDDSDTESLSHGRPRLLLQDPTQDTLDRHRDSMASSLGSTVTREKLNGKLEGVYQHYLLVRPAPSLRILFTSPSLRVPGILQSPFLNRIGGSSRVRTDLSAALSEGRGVTAKIRWLTRADESGEGEGRPRWIHCTPLLGHSGAVGVWMIILVDEEGSREFLGSGRRFRPAPPVAANIGGKEWDGSRSRERSRETERWRYGNAYDKDQERRPGGGQATPARQRGDEPYESSMRRPGASRTQSGRSQRTMGGGEDRAGSAFGQRPAPPPQQQQHQQQHQPIDAGEFSFGIQTPGDARSEDARGRVY</sequence>
<evidence type="ECO:0000256" key="2">
    <source>
        <dbReference type="ARBA" id="ARBA00022643"/>
    </source>
</evidence>
<dbReference type="OrthoDB" id="447251at2759"/>
<proteinExistence type="predicted"/>
<dbReference type="AlphaFoldDB" id="A0A4U0XYV7"/>
<keyword evidence="2" id="KW-0288">FMN</keyword>
<keyword evidence="1" id="KW-0285">Flavoprotein</keyword>
<feature type="domain" description="PAS" evidence="6">
    <location>
        <begin position="466"/>
        <end position="558"/>
    </location>
</feature>
<dbReference type="InterPro" id="IPR000014">
    <property type="entry name" value="PAS"/>
</dbReference>
<protein>
    <recommendedName>
        <fullName evidence="6">PAS domain-containing protein</fullName>
    </recommendedName>
</protein>
<keyword evidence="8" id="KW-1185">Reference proteome</keyword>
<feature type="region of interest" description="Disordered" evidence="4">
    <location>
        <begin position="786"/>
        <end position="927"/>
    </location>
</feature>
<dbReference type="STRING" id="329884.A0A4U0XYV7"/>
<feature type="chain" id="PRO_5020505446" description="PAS domain-containing protein" evidence="5">
    <location>
        <begin position="31"/>
        <end position="927"/>
    </location>
</feature>
<feature type="compositionally biased region" description="Basic and acidic residues" evidence="4">
    <location>
        <begin position="917"/>
        <end position="927"/>
    </location>
</feature>
<keyword evidence="3" id="KW-0157">Chromophore</keyword>
<evidence type="ECO:0000256" key="3">
    <source>
        <dbReference type="ARBA" id="ARBA00022991"/>
    </source>
</evidence>
<dbReference type="Pfam" id="PF13426">
    <property type="entry name" value="PAS_9"/>
    <property type="match status" value="1"/>
</dbReference>
<evidence type="ECO:0000259" key="6">
    <source>
        <dbReference type="Pfam" id="PF13426"/>
    </source>
</evidence>
<dbReference type="PANTHER" id="PTHR47429:SF9">
    <property type="entry name" value="PAS DOMAIN-CONTAINING PROTEIN"/>
    <property type="match status" value="1"/>
</dbReference>
<evidence type="ECO:0000256" key="1">
    <source>
        <dbReference type="ARBA" id="ARBA00022630"/>
    </source>
</evidence>
<feature type="compositionally biased region" description="Low complexity" evidence="4">
    <location>
        <begin position="46"/>
        <end position="63"/>
    </location>
</feature>
<evidence type="ECO:0000256" key="5">
    <source>
        <dbReference type="SAM" id="SignalP"/>
    </source>
</evidence>
<feature type="region of interest" description="Disordered" evidence="4">
    <location>
        <begin position="27"/>
        <end position="114"/>
    </location>
</feature>
<dbReference type="GO" id="GO:0005634">
    <property type="term" value="C:nucleus"/>
    <property type="evidence" value="ECO:0007669"/>
    <property type="project" value="TreeGrafter"/>
</dbReference>
<dbReference type="InterPro" id="IPR035965">
    <property type="entry name" value="PAS-like_dom_sf"/>
</dbReference>
<accession>A0A4U0XYV7</accession>
<feature type="signal peptide" evidence="5">
    <location>
        <begin position="1"/>
        <end position="30"/>
    </location>
</feature>
<evidence type="ECO:0000313" key="8">
    <source>
        <dbReference type="Proteomes" id="UP000309340"/>
    </source>
</evidence>
<feature type="compositionally biased region" description="Low complexity" evidence="4">
    <location>
        <begin position="230"/>
        <end position="247"/>
    </location>
</feature>